<dbReference type="Proteomes" id="UP000249619">
    <property type="component" value="Unassembled WGS sequence"/>
</dbReference>
<dbReference type="InterPro" id="IPR011717">
    <property type="entry name" value="TPR-4"/>
</dbReference>
<feature type="compositionally biased region" description="Low complexity" evidence="1">
    <location>
        <begin position="90"/>
        <end position="102"/>
    </location>
</feature>
<gene>
    <name evidence="3" type="ORF">DDE83_004379</name>
</gene>
<evidence type="ECO:0000313" key="4">
    <source>
        <dbReference type="Proteomes" id="UP000249619"/>
    </source>
</evidence>
<dbReference type="InterPro" id="IPR011990">
    <property type="entry name" value="TPR-like_helical_dom_sf"/>
</dbReference>
<dbReference type="Pfam" id="PF13424">
    <property type="entry name" value="TPR_12"/>
    <property type="match status" value="1"/>
</dbReference>
<dbReference type="PRINTS" id="PR00381">
    <property type="entry name" value="KINESINLIGHT"/>
</dbReference>
<dbReference type="Pfam" id="PF07721">
    <property type="entry name" value="TPR_4"/>
    <property type="match status" value="1"/>
</dbReference>
<accession>A0A364N526</accession>
<dbReference type="EC" id="3.6.1.15" evidence="3"/>
<dbReference type="InterPro" id="IPR019734">
    <property type="entry name" value="TPR_rpt"/>
</dbReference>
<dbReference type="InterPro" id="IPR025676">
    <property type="entry name" value="Clr5_dom"/>
</dbReference>
<dbReference type="PANTHER" id="PTHR46082">
    <property type="entry name" value="ATP/GTP-BINDING PROTEIN-RELATED"/>
    <property type="match status" value="1"/>
</dbReference>
<feature type="domain" description="Clr5" evidence="2">
    <location>
        <begin position="120"/>
        <end position="172"/>
    </location>
</feature>
<proteinExistence type="predicted"/>
<dbReference type="GO" id="GO:0042802">
    <property type="term" value="F:identical protein binding"/>
    <property type="evidence" value="ECO:0007669"/>
    <property type="project" value="InterPro"/>
</dbReference>
<organism evidence="3 4">
    <name type="scientific">Stemphylium lycopersici</name>
    <name type="common">Tomato gray leaf spot disease fungus</name>
    <name type="synonym">Thyrospora lycopersici</name>
    <dbReference type="NCBI Taxonomy" id="183478"/>
    <lineage>
        <taxon>Eukaryota</taxon>
        <taxon>Fungi</taxon>
        <taxon>Dikarya</taxon>
        <taxon>Ascomycota</taxon>
        <taxon>Pezizomycotina</taxon>
        <taxon>Dothideomycetes</taxon>
        <taxon>Pleosporomycetidae</taxon>
        <taxon>Pleosporales</taxon>
        <taxon>Pleosporineae</taxon>
        <taxon>Pleosporaceae</taxon>
        <taxon>Stemphylium</taxon>
    </lineage>
</organism>
<dbReference type="AlphaFoldDB" id="A0A364N526"/>
<sequence>MDFPPRSLPDLAPAYLAPLELPHTGNHNAPAQQTYELHGLDGVSVFNLQARSSGGLVATTQDYAPYPFGPLLQPGHMQHDAAFAGNNRQSALASTAAAGPASPMGPPKQPRKPKAATLRAADWDPYKKRILELHIEQKMPLHEVKKIIEEEYSFQAELRQYRTRISNWGKDKNVKPQEMQAIVRKRQKRKLVETQKEDLVFEVRGSEVEPSKIERWMKRRGVADSFLYAPSPAASTPSAVGCHTISERGTPAAVSENSSPTPVLSPGGVYRTAQSPQMPSPALSVSSIMRPQYSAFAGQSPALTYRSLPGLQLSFVHDQSIPGNAMDVGAQTRYRADEEERLRNWILIAEMAPITNPLEISGRLYELGIVLIGQGRYRAAEDVIRRILRSLENENSGRDHDVETPNAWDLLGQVLEYQGLYAKAERLLRRALQRREKVLGHEHPNTLASMSNLAGVLKSQGKYEEAEAMNRQTLARMEKVLGHEHPDTLASMSNLARVLDNQGKYEEAEAMNRQTLAQREKVLGQEHPDTLTSVYHLANLLTHQQHYNESLPLYERACTGYQAVLGKDHPTTRACQQYYTDALTSYKEHQLAFYPIIVESI</sequence>
<comment type="caution">
    <text evidence="3">The sequence shown here is derived from an EMBL/GenBank/DDBJ whole genome shotgun (WGS) entry which is preliminary data.</text>
</comment>
<dbReference type="GO" id="GO:0017111">
    <property type="term" value="F:ribonucleoside triphosphate phosphatase activity"/>
    <property type="evidence" value="ECO:0007669"/>
    <property type="project" value="UniProtKB-EC"/>
</dbReference>
<evidence type="ECO:0000256" key="1">
    <source>
        <dbReference type="SAM" id="MobiDB-lite"/>
    </source>
</evidence>
<reference evidence="4" key="1">
    <citation type="submission" date="2018-05" db="EMBL/GenBank/DDBJ databases">
        <title>Draft genome sequence of Stemphylium lycopersici strain CIDEFI 213.</title>
        <authorList>
            <person name="Medina R."/>
            <person name="Franco M.E.E."/>
            <person name="Lucentini C.G."/>
            <person name="Saparrat M.C.N."/>
            <person name="Balatti P.A."/>
        </authorList>
    </citation>
    <scope>NUCLEOTIDE SEQUENCE [LARGE SCALE GENOMIC DNA]</scope>
    <source>
        <strain evidence="4">CIDEFI 213</strain>
    </source>
</reference>
<dbReference type="SMART" id="SM00028">
    <property type="entry name" value="TPR"/>
    <property type="match status" value="4"/>
</dbReference>
<keyword evidence="3" id="KW-0378">Hydrolase</keyword>
<dbReference type="Pfam" id="PF14420">
    <property type="entry name" value="Clr5"/>
    <property type="match status" value="1"/>
</dbReference>
<dbReference type="STRING" id="183478.A0A364N526"/>
<keyword evidence="4" id="KW-1185">Reference proteome</keyword>
<name>A0A364N526_STELY</name>
<protein>
    <submittedName>
        <fullName evidence="3">TPR-like protein</fullName>
        <ecNumber evidence="3">3.6.1.15</ecNumber>
    </submittedName>
</protein>
<dbReference type="InterPro" id="IPR053137">
    <property type="entry name" value="NLR-like"/>
</dbReference>
<dbReference type="PANTHER" id="PTHR46082:SF6">
    <property type="entry name" value="AAA+ ATPASE DOMAIN-CONTAINING PROTEIN-RELATED"/>
    <property type="match status" value="1"/>
</dbReference>
<dbReference type="Gene3D" id="1.25.40.10">
    <property type="entry name" value="Tetratricopeptide repeat domain"/>
    <property type="match status" value="1"/>
</dbReference>
<evidence type="ECO:0000259" key="2">
    <source>
        <dbReference type="Pfam" id="PF14420"/>
    </source>
</evidence>
<evidence type="ECO:0000313" key="3">
    <source>
        <dbReference type="EMBL" id="RAR11782.1"/>
    </source>
</evidence>
<dbReference type="EMBL" id="QGDH01000054">
    <property type="protein sequence ID" value="RAR11782.1"/>
    <property type="molecule type" value="Genomic_DNA"/>
</dbReference>
<feature type="region of interest" description="Disordered" evidence="1">
    <location>
        <begin position="88"/>
        <end position="117"/>
    </location>
</feature>
<dbReference type="SUPFAM" id="SSF48452">
    <property type="entry name" value="TPR-like"/>
    <property type="match status" value="1"/>
</dbReference>
<dbReference type="Pfam" id="PF13374">
    <property type="entry name" value="TPR_10"/>
    <property type="match status" value="2"/>
</dbReference>